<evidence type="ECO:0000259" key="2">
    <source>
        <dbReference type="PROSITE" id="PS50943"/>
    </source>
</evidence>
<dbReference type="GO" id="GO:0003677">
    <property type="term" value="F:DNA binding"/>
    <property type="evidence" value="ECO:0007669"/>
    <property type="project" value="InterPro"/>
</dbReference>
<dbReference type="SMART" id="SM00530">
    <property type="entry name" value="HTH_XRE"/>
    <property type="match status" value="1"/>
</dbReference>
<dbReference type="PROSITE" id="PS50943">
    <property type="entry name" value="HTH_CROC1"/>
    <property type="match status" value="1"/>
</dbReference>
<dbReference type="EMBL" id="BK014690">
    <property type="protein sequence ID" value="DAD67952.1"/>
    <property type="molecule type" value="Genomic_DNA"/>
</dbReference>
<dbReference type="InterPro" id="IPR001387">
    <property type="entry name" value="Cro/C1-type_HTH"/>
</dbReference>
<feature type="domain" description="HTH cro/C1-type" evidence="2">
    <location>
        <begin position="20"/>
        <end position="74"/>
    </location>
</feature>
<name>A0A8S5LDD5_9CAUD</name>
<reference evidence="3" key="1">
    <citation type="journal article" date="2021" name="Proc. Natl. Acad. Sci. U.S.A.">
        <title>A Catalog of Tens of Thousands of Viruses from Human Metagenomes Reveals Hidden Associations with Chronic Diseases.</title>
        <authorList>
            <person name="Tisza M.J."/>
            <person name="Buck C.B."/>
        </authorList>
    </citation>
    <scope>NUCLEOTIDE SEQUENCE</scope>
    <source>
        <strain evidence="3">CtCCX1</strain>
    </source>
</reference>
<feature type="coiled-coil region" evidence="1">
    <location>
        <begin position="103"/>
        <end position="130"/>
    </location>
</feature>
<protein>
    <recommendedName>
        <fullName evidence="2">HTH cro/C1-type domain-containing protein</fullName>
    </recommendedName>
</protein>
<organism evidence="3">
    <name type="scientific">Siphoviridae sp. ctCCX1</name>
    <dbReference type="NCBI Taxonomy" id="2823567"/>
    <lineage>
        <taxon>Viruses</taxon>
        <taxon>Duplodnaviria</taxon>
        <taxon>Heunggongvirae</taxon>
        <taxon>Uroviricota</taxon>
        <taxon>Caudoviricetes</taxon>
    </lineage>
</organism>
<sequence length="130" mass="15045">MVLLFILFLNKKFMLKGHIINELIDERRVKKVDLYTYAGITKSTLDNIIKGINDPKCTTIEKIADFFKMPIDFFFNREIDISNLNIGHQVKGNGNNVSGDITLSEYQKEIAHLKELLAEKERTIQILMNK</sequence>
<evidence type="ECO:0000256" key="1">
    <source>
        <dbReference type="SAM" id="Coils"/>
    </source>
</evidence>
<evidence type="ECO:0000313" key="3">
    <source>
        <dbReference type="EMBL" id="DAD67952.1"/>
    </source>
</evidence>
<dbReference type="SUPFAM" id="SSF47413">
    <property type="entry name" value="lambda repressor-like DNA-binding domains"/>
    <property type="match status" value="1"/>
</dbReference>
<proteinExistence type="predicted"/>
<dbReference type="Gene3D" id="1.10.260.40">
    <property type="entry name" value="lambda repressor-like DNA-binding domains"/>
    <property type="match status" value="1"/>
</dbReference>
<dbReference type="InterPro" id="IPR010982">
    <property type="entry name" value="Lambda_DNA-bd_dom_sf"/>
</dbReference>
<keyword evidence="1" id="KW-0175">Coiled coil</keyword>
<dbReference type="CDD" id="cd00093">
    <property type="entry name" value="HTH_XRE"/>
    <property type="match status" value="1"/>
</dbReference>
<dbReference type="Pfam" id="PF13443">
    <property type="entry name" value="HTH_26"/>
    <property type="match status" value="1"/>
</dbReference>
<accession>A0A8S5LDD5</accession>